<dbReference type="SUPFAM" id="SSF55811">
    <property type="entry name" value="Nudix"/>
    <property type="match status" value="1"/>
</dbReference>
<gene>
    <name evidence="7" type="ORF">GCM10010124_04900</name>
</gene>
<dbReference type="Proteomes" id="UP000662200">
    <property type="component" value="Unassembled WGS sequence"/>
</dbReference>
<dbReference type="InterPro" id="IPR020084">
    <property type="entry name" value="NUDIX_hydrolase_CS"/>
</dbReference>
<accession>A0A8J3BHT9</accession>
<comment type="similarity">
    <text evidence="2 5">Belongs to the Nudix hydrolase family.</text>
</comment>
<keyword evidence="4" id="KW-0460">Magnesium</keyword>
<dbReference type="AlphaFoldDB" id="A0A8J3BHT9"/>
<comment type="caution">
    <text evidence="7">The sequence shown here is derived from an EMBL/GenBank/DDBJ whole genome shotgun (WGS) entry which is preliminary data.</text>
</comment>
<dbReference type="PROSITE" id="PS51462">
    <property type="entry name" value="NUDIX"/>
    <property type="match status" value="1"/>
</dbReference>
<dbReference type="PANTHER" id="PTHR43046">
    <property type="entry name" value="GDP-MANNOSE MANNOSYL HYDROLASE"/>
    <property type="match status" value="1"/>
</dbReference>
<reference evidence="7" key="1">
    <citation type="journal article" date="2014" name="Int. J. Syst. Evol. Microbiol.">
        <title>Complete genome sequence of Corynebacterium casei LMG S-19264T (=DSM 44701T), isolated from a smear-ripened cheese.</title>
        <authorList>
            <consortium name="US DOE Joint Genome Institute (JGI-PGF)"/>
            <person name="Walter F."/>
            <person name="Albersmeier A."/>
            <person name="Kalinowski J."/>
            <person name="Ruckert C."/>
        </authorList>
    </citation>
    <scope>NUCLEOTIDE SEQUENCE</scope>
    <source>
        <strain evidence="7">JCM 3091</strain>
    </source>
</reference>
<dbReference type="CDD" id="cd18876">
    <property type="entry name" value="NUDIX_Hydrolase"/>
    <property type="match status" value="1"/>
</dbReference>
<dbReference type="EMBL" id="BMQC01000001">
    <property type="protein sequence ID" value="GGK15290.1"/>
    <property type="molecule type" value="Genomic_DNA"/>
</dbReference>
<dbReference type="PANTHER" id="PTHR43046:SF12">
    <property type="entry name" value="GDP-MANNOSE MANNOSYL HYDROLASE"/>
    <property type="match status" value="1"/>
</dbReference>
<dbReference type="PROSITE" id="PS00893">
    <property type="entry name" value="NUDIX_BOX"/>
    <property type="match status" value="1"/>
</dbReference>
<dbReference type="PRINTS" id="PR00502">
    <property type="entry name" value="NUDIXFAMILY"/>
</dbReference>
<dbReference type="InterPro" id="IPR015797">
    <property type="entry name" value="NUDIX_hydrolase-like_dom_sf"/>
</dbReference>
<dbReference type="InterPro" id="IPR000086">
    <property type="entry name" value="NUDIX_hydrolase_dom"/>
</dbReference>
<dbReference type="Pfam" id="PF00293">
    <property type="entry name" value="NUDIX"/>
    <property type="match status" value="1"/>
</dbReference>
<evidence type="ECO:0000256" key="1">
    <source>
        <dbReference type="ARBA" id="ARBA00001946"/>
    </source>
</evidence>
<dbReference type="GO" id="GO:0016787">
    <property type="term" value="F:hydrolase activity"/>
    <property type="evidence" value="ECO:0007669"/>
    <property type="project" value="UniProtKB-KW"/>
</dbReference>
<evidence type="ECO:0000256" key="4">
    <source>
        <dbReference type="ARBA" id="ARBA00022842"/>
    </source>
</evidence>
<keyword evidence="3 5" id="KW-0378">Hydrolase</keyword>
<feature type="domain" description="Nudix hydrolase" evidence="6">
    <location>
        <begin position="32"/>
        <end position="165"/>
    </location>
</feature>
<evidence type="ECO:0000256" key="3">
    <source>
        <dbReference type="ARBA" id="ARBA00022801"/>
    </source>
</evidence>
<dbReference type="Gene3D" id="3.90.79.10">
    <property type="entry name" value="Nucleoside Triphosphate Pyrophosphohydrolase"/>
    <property type="match status" value="1"/>
</dbReference>
<name>A0A8J3BHT9_9ACTN</name>
<evidence type="ECO:0000256" key="5">
    <source>
        <dbReference type="RuleBase" id="RU003476"/>
    </source>
</evidence>
<evidence type="ECO:0000313" key="7">
    <source>
        <dbReference type="EMBL" id="GGK15290.1"/>
    </source>
</evidence>
<organism evidence="7 8">
    <name type="scientific">Pilimelia terevasa</name>
    <dbReference type="NCBI Taxonomy" id="53372"/>
    <lineage>
        <taxon>Bacteria</taxon>
        <taxon>Bacillati</taxon>
        <taxon>Actinomycetota</taxon>
        <taxon>Actinomycetes</taxon>
        <taxon>Micromonosporales</taxon>
        <taxon>Micromonosporaceae</taxon>
        <taxon>Pilimelia</taxon>
    </lineage>
</organism>
<evidence type="ECO:0000259" key="6">
    <source>
        <dbReference type="PROSITE" id="PS51462"/>
    </source>
</evidence>
<comment type="cofactor">
    <cofactor evidence="1">
        <name>Mg(2+)</name>
        <dbReference type="ChEBI" id="CHEBI:18420"/>
    </cofactor>
</comment>
<evidence type="ECO:0000313" key="8">
    <source>
        <dbReference type="Proteomes" id="UP000662200"/>
    </source>
</evidence>
<keyword evidence="8" id="KW-1185">Reference proteome</keyword>
<sequence length="177" mass="19027">MGDRCPAARLALDTYAGLVTSSPAADYTATLARKRAAAAVLFHDARGRVLIVEPTYKDYWEIPGGAVNADESPRDAAAREIKEELGLVVRPGRLLAVDWVPPREGRTEGLMFVFDGGTLTAAAAAAVKLPADELRSWRWCSRQEAAERLSPLLARRAAAAWEAALAGSTVYLENGYA</sequence>
<proteinExistence type="inferred from homology"/>
<dbReference type="InterPro" id="IPR020476">
    <property type="entry name" value="Nudix_hydrolase"/>
</dbReference>
<reference evidence="7" key="2">
    <citation type="submission" date="2020-09" db="EMBL/GenBank/DDBJ databases">
        <authorList>
            <person name="Sun Q."/>
            <person name="Ohkuma M."/>
        </authorList>
    </citation>
    <scope>NUCLEOTIDE SEQUENCE</scope>
    <source>
        <strain evidence="7">JCM 3091</strain>
    </source>
</reference>
<evidence type="ECO:0000256" key="2">
    <source>
        <dbReference type="ARBA" id="ARBA00005582"/>
    </source>
</evidence>
<protein>
    <submittedName>
        <fullName evidence="7">NUDIX hydrolase</fullName>
    </submittedName>
</protein>